<protein>
    <submittedName>
        <fullName evidence="1">Uncharacterized protein</fullName>
    </submittedName>
</protein>
<comment type="caution">
    <text evidence="1">The sequence shown here is derived from an EMBL/GenBank/DDBJ whole genome shotgun (WGS) entry which is preliminary data.</text>
</comment>
<proteinExistence type="predicted"/>
<keyword evidence="2" id="KW-1185">Reference proteome</keyword>
<accession>A0A838BA76</accession>
<name>A0A838BA76_9HYPH</name>
<sequence length="106" mass="11955">MTAKPHEHFDPKPVLDLIASIEADLQRLKGLVEQQVEKFDPANPHNKAPDGKLTEEGVECCYRMFDEGKSRYSVAQQMKISFAAATHRFNSWRKAGGSKRQRALLG</sequence>
<evidence type="ECO:0000313" key="2">
    <source>
        <dbReference type="Proteomes" id="UP000558284"/>
    </source>
</evidence>
<gene>
    <name evidence="1" type="ORF">H0241_21900</name>
</gene>
<evidence type="ECO:0000313" key="1">
    <source>
        <dbReference type="EMBL" id="MBA1142879.1"/>
    </source>
</evidence>
<dbReference type="Proteomes" id="UP000558284">
    <property type="component" value="Unassembled WGS sequence"/>
</dbReference>
<dbReference type="EMBL" id="JACDTY010000011">
    <property type="protein sequence ID" value="MBA1142879.1"/>
    <property type="molecule type" value="Genomic_DNA"/>
</dbReference>
<dbReference type="AlphaFoldDB" id="A0A838BA76"/>
<dbReference type="RefSeq" id="WP_181059921.1">
    <property type="nucleotide sequence ID" value="NZ_JACDTY010000011.1"/>
</dbReference>
<organism evidence="1 2">
    <name type="scientific">Mesorhizobium neociceri</name>
    <dbReference type="NCBI Taxonomy" id="1307853"/>
    <lineage>
        <taxon>Bacteria</taxon>
        <taxon>Pseudomonadati</taxon>
        <taxon>Pseudomonadota</taxon>
        <taxon>Alphaproteobacteria</taxon>
        <taxon>Hyphomicrobiales</taxon>
        <taxon>Phyllobacteriaceae</taxon>
        <taxon>Mesorhizobium</taxon>
    </lineage>
</organism>
<reference evidence="1 2" key="1">
    <citation type="submission" date="2020-07" db="EMBL/GenBank/DDBJ databases">
        <title>Definition of the novel symbiovar canariense within Mesorhizobium novociceri, a new species of genus Mesorhizobium nodulating Cicer canariense in the Caldera de Taburiente National Park (La Palma, Canary Islands).</title>
        <authorList>
            <person name="Leon-Barrios M."/>
            <person name="Perez-Yepez J."/>
            <person name="Flores-Felix J.D."/>
            <person name="Ramirez-Baena M.H."/>
            <person name="Pulido-Suarez L."/>
            <person name="Igual J.M."/>
            <person name="Velazquez E."/>
            <person name="Peix A."/>
        </authorList>
    </citation>
    <scope>NUCLEOTIDE SEQUENCE [LARGE SCALE GENOMIC DNA]</scope>
    <source>
        <strain evidence="1 2">CCANP35</strain>
    </source>
</reference>